<dbReference type="GO" id="GO:0016301">
    <property type="term" value="F:kinase activity"/>
    <property type="evidence" value="ECO:0007669"/>
    <property type="project" value="UniProtKB-KW"/>
</dbReference>
<name>A0A1H2Z7D7_9GAMM</name>
<feature type="domain" description="GGDEF" evidence="13">
    <location>
        <begin position="636"/>
        <end position="769"/>
    </location>
</feature>
<reference evidence="14 15" key="1">
    <citation type="submission" date="2016-10" db="EMBL/GenBank/DDBJ databases">
        <authorList>
            <person name="de Groot N.N."/>
        </authorList>
    </citation>
    <scope>NUCLEOTIDE SEQUENCE [LARGE SCALE GENOMIC DNA]</scope>
    <source>
        <strain evidence="14 15">CGMCC 1.7059</strain>
    </source>
</reference>
<sequence>MIGRLTSALYRHSSRRYRFLLVFAVNLLIAMTVGLLVLYLSASNQLSHLMADERSYLDHSRVLIDREMRALSNDLLTLSHDERIRLFAANPEQESQPVVGDILANRLRYSPDYQQLRFFNAEGHEVIRVGRSGDRIVTFDGAALREGASHPYVRHAMQIAEGSVYVSRLDLSVEDGTIKRPFRPLIRLATPIYEGERGVQGVLVLSYSATQMMTTLEELLSRQEGSPLLLDGEGRWLYSRDHIQWWESLLGADQRFSLDNPEVWSMMQVDGSGEVRGDDGVLMYRAIAPFPAMGPDREAVSEPEERWFLVSRIQPERLLLGRMAAMASSGLGLLLALVSVLACALVARLRITQIEGLDALRKSEEHARGLLEGAPDAILLLDAELNCVEANQQACHLFGQPREALVGHSMRQMVGGLERAFHGGGSGRDNGVVGHVSEVIIENPDGRKIPVEVSSRFLTDGYWQGFLRDVSDRKESERGRLRAEAVFLNTSEGIIITNSQGSILDVNPAFLDISGYTRSELIGQNPSIQQSGRHGRDFYRNLWQSLEQTGSWIGEIWNRRKNGEVYAAWENIACVRDEEGRVENYIAIISDISTLKEAESKLVQLANEDSLTGLLNRRAFGGALEHAIDRAQRHGYPLALLYLDLDRFKLINDTLGHEVGDRLLQKVAQIIRDCVRSEDVVARLGGDEFTVLAENIASPEDAAVIAQALSRALENPVMLEGQEFVIPASIGIALYPRDAVSTSELARAADTAMYRAKSKGRSTYEFYTSEMTNQAVIRFETEAALRQALINQELELHYQPQWALDGVSVIGVEALIRWQHPERGLLAPGGFIPVAEESNLINEIGSWVIEEACRQFAEWMSQGLPPIKLAINLSGRQLIYGNVPEVFRTSLARYGGVVPASAFEFEVTETILQSGSKAVAELQELQEMGAEIAIDDFGKGYSSLGHLSQLPVDTLKIDQGFVKGLPDHDTNVAIVRAVISMAHSMGLKVIAEGVEEPGQLLFLQSLNCDFGQGYLFCKPVVAAEIYELVMASRIEIPFQ</sequence>
<dbReference type="GO" id="GO:0005524">
    <property type="term" value="F:ATP binding"/>
    <property type="evidence" value="ECO:0007669"/>
    <property type="project" value="UniProtKB-KW"/>
</dbReference>
<feature type="domain" description="PAC" evidence="11">
    <location>
        <begin position="552"/>
        <end position="604"/>
    </location>
</feature>
<dbReference type="Pfam" id="PF00990">
    <property type="entry name" value="GGDEF"/>
    <property type="match status" value="1"/>
</dbReference>
<feature type="domain" description="PAS" evidence="10">
    <location>
        <begin position="489"/>
        <end position="525"/>
    </location>
</feature>
<dbReference type="Pfam" id="PF13426">
    <property type="entry name" value="PAS_9"/>
    <property type="match status" value="1"/>
</dbReference>
<keyword evidence="15" id="KW-1185">Reference proteome</keyword>
<dbReference type="InterPro" id="IPR001610">
    <property type="entry name" value="PAC"/>
</dbReference>
<evidence type="ECO:0000259" key="11">
    <source>
        <dbReference type="PROSITE" id="PS50113"/>
    </source>
</evidence>
<dbReference type="OrthoDB" id="6597954at2"/>
<dbReference type="EMBL" id="FNNE01000006">
    <property type="protein sequence ID" value="SDX13372.1"/>
    <property type="molecule type" value="Genomic_DNA"/>
</dbReference>
<dbReference type="GO" id="GO:0016020">
    <property type="term" value="C:membrane"/>
    <property type="evidence" value="ECO:0007669"/>
    <property type="project" value="UniProtKB-SubCell"/>
</dbReference>
<evidence type="ECO:0000256" key="8">
    <source>
        <dbReference type="ARBA" id="ARBA00023012"/>
    </source>
</evidence>
<keyword evidence="5" id="KW-0547">Nucleotide-binding</keyword>
<evidence type="ECO:0000259" key="10">
    <source>
        <dbReference type="PROSITE" id="PS50112"/>
    </source>
</evidence>
<dbReference type="NCBIfam" id="TIGR00229">
    <property type="entry name" value="sensory_box"/>
    <property type="match status" value="2"/>
</dbReference>
<dbReference type="SUPFAM" id="SSF55785">
    <property type="entry name" value="PYP-like sensor domain (PAS domain)"/>
    <property type="match status" value="2"/>
</dbReference>
<keyword evidence="9" id="KW-1133">Transmembrane helix</keyword>
<dbReference type="InterPro" id="IPR029151">
    <property type="entry name" value="Sensor-like_sf"/>
</dbReference>
<dbReference type="NCBIfam" id="TIGR00254">
    <property type="entry name" value="GGDEF"/>
    <property type="match status" value="1"/>
</dbReference>
<dbReference type="SMART" id="SM00267">
    <property type="entry name" value="GGDEF"/>
    <property type="match status" value="1"/>
</dbReference>
<evidence type="ECO:0000313" key="15">
    <source>
        <dbReference type="Proteomes" id="UP000199675"/>
    </source>
</evidence>
<dbReference type="InterPro" id="IPR035965">
    <property type="entry name" value="PAS-like_dom_sf"/>
</dbReference>
<evidence type="ECO:0000256" key="1">
    <source>
        <dbReference type="ARBA" id="ARBA00001946"/>
    </source>
</evidence>
<dbReference type="CDD" id="cd01948">
    <property type="entry name" value="EAL"/>
    <property type="match status" value="1"/>
</dbReference>
<dbReference type="Proteomes" id="UP000199675">
    <property type="component" value="Unassembled WGS sequence"/>
</dbReference>
<dbReference type="SUPFAM" id="SSF141868">
    <property type="entry name" value="EAL domain-like"/>
    <property type="match status" value="1"/>
</dbReference>
<dbReference type="SMART" id="SM00052">
    <property type="entry name" value="EAL"/>
    <property type="match status" value="1"/>
</dbReference>
<dbReference type="AlphaFoldDB" id="A0A1H2Z7D7"/>
<keyword evidence="9" id="KW-0812">Transmembrane</keyword>
<dbReference type="SUPFAM" id="SSF55073">
    <property type="entry name" value="Nucleotide cyclase"/>
    <property type="match status" value="1"/>
</dbReference>
<evidence type="ECO:0000259" key="12">
    <source>
        <dbReference type="PROSITE" id="PS50883"/>
    </source>
</evidence>
<gene>
    <name evidence="14" type="ORF">SAMN04487960_106218</name>
</gene>
<protein>
    <submittedName>
        <fullName evidence="14">PAS domain S-box-containing protein/diguanylate cyclase (GGDEF) domain-containing protein</fullName>
    </submittedName>
</protein>
<dbReference type="PROSITE" id="PS50113">
    <property type="entry name" value="PAC"/>
    <property type="match status" value="1"/>
</dbReference>
<dbReference type="InterPro" id="IPR013767">
    <property type="entry name" value="PAS_fold"/>
</dbReference>
<evidence type="ECO:0000256" key="5">
    <source>
        <dbReference type="ARBA" id="ARBA00022741"/>
    </source>
</evidence>
<evidence type="ECO:0000313" key="14">
    <source>
        <dbReference type="EMBL" id="SDX13372.1"/>
    </source>
</evidence>
<dbReference type="GO" id="GO:0006355">
    <property type="term" value="P:regulation of DNA-templated transcription"/>
    <property type="evidence" value="ECO:0007669"/>
    <property type="project" value="InterPro"/>
</dbReference>
<keyword evidence="7" id="KW-0067">ATP-binding</keyword>
<dbReference type="InterPro" id="IPR000700">
    <property type="entry name" value="PAS-assoc_C"/>
</dbReference>
<dbReference type="Pfam" id="PF00563">
    <property type="entry name" value="EAL"/>
    <property type="match status" value="1"/>
</dbReference>
<dbReference type="InterPro" id="IPR048760">
    <property type="entry name" value="VP0354-like_sensor_dom"/>
</dbReference>
<dbReference type="PROSITE" id="PS50887">
    <property type="entry name" value="GGDEF"/>
    <property type="match status" value="1"/>
</dbReference>
<keyword evidence="8" id="KW-0902">Two-component regulatory system</keyword>
<dbReference type="Gene3D" id="3.30.70.270">
    <property type="match status" value="1"/>
</dbReference>
<dbReference type="Pfam" id="PF00989">
    <property type="entry name" value="PAS"/>
    <property type="match status" value="1"/>
</dbReference>
<organism evidence="14 15">
    <name type="scientific">Marinobacter mobilis</name>
    <dbReference type="NCBI Taxonomy" id="488533"/>
    <lineage>
        <taxon>Bacteria</taxon>
        <taxon>Pseudomonadati</taxon>
        <taxon>Pseudomonadota</taxon>
        <taxon>Gammaproteobacteria</taxon>
        <taxon>Pseudomonadales</taxon>
        <taxon>Marinobacteraceae</taxon>
        <taxon>Marinobacter</taxon>
    </lineage>
</organism>
<accession>A0A1H2Z7D7</accession>
<dbReference type="FunFam" id="3.30.70.270:FF:000001">
    <property type="entry name" value="Diguanylate cyclase domain protein"/>
    <property type="match status" value="1"/>
</dbReference>
<feature type="domain" description="EAL" evidence="12">
    <location>
        <begin position="778"/>
        <end position="1033"/>
    </location>
</feature>
<dbReference type="InterPro" id="IPR043128">
    <property type="entry name" value="Rev_trsase/Diguanyl_cyclase"/>
</dbReference>
<dbReference type="InterPro" id="IPR035919">
    <property type="entry name" value="EAL_sf"/>
</dbReference>
<dbReference type="CDD" id="cd00130">
    <property type="entry name" value="PAS"/>
    <property type="match status" value="2"/>
</dbReference>
<dbReference type="SUPFAM" id="SSF103190">
    <property type="entry name" value="Sensory domain-like"/>
    <property type="match status" value="2"/>
</dbReference>
<dbReference type="Pfam" id="PF21623">
    <property type="entry name" value="HK_sensor_dom_bact"/>
    <property type="match status" value="1"/>
</dbReference>
<keyword evidence="4" id="KW-0808">Transferase</keyword>
<dbReference type="InterPro" id="IPR000014">
    <property type="entry name" value="PAS"/>
</dbReference>
<keyword evidence="6" id="KW-0418">Kinase</keyword>
<dbReference type="STRING" id="488533.SAMN04487960_106218"/>
<dbReference type="InterPro" id="IPR029787">
    <property type="entry name" value="Nucleotide_cyclase"/>
</dbReference>
<dbReference type="InterPro" id="IPR052155">
    <property type="entry name" value="Biofilm_reg_signaling"/>
</dbReference>
<dbReference type="PANTHER" id="PTHR44757:SF2">
    <property type="entry name" value="BIOFILM ARCHITECTURE MAINTENANCE PROTEIN MBAA"/>
    <property type="match status" value="1"/>
</dbReference>
<dbReference type="PROSITE" id="PS50112">
    <property type="entry name" value="PAS"/>
    <property type="match status" value="2"/>
</dbReference>
<evidence type="ECO:0000259" key="13">
    <source>
        <dbReference type="PROSITE" id="PS50887"/>
    </source>
</evidence>
<dbReference type="Gene3D" id="3.20.20.450">
    <property type="entry name" value="EAL domain"/>
    <property type="match status" value="1"/>
</dbReference>
<dbReference type="Gene3D" id="3.30.450.20">
    <property type="entry name" value="PAS domain"/>
    <property type="match status" value="4"/>
</dbReference>
<evidence type="ECO:0000256" key="2">
    <source>
        <dbReference type="ARBA" id="ARBA00004370"/>
    </source>
</evidence>
<comment type="subcellular location">
    <subcellularLocation>
        <location evidence="2">Membrane</location>
    </subcellularLocation>
</comment>
<evidence type="ECO:0000256" key="7">
    <source>
        <dbReference type="ARBA" id="ARBA00022840"/>
    </source>
</evidence>
<feature type="domain" description="PAS" evidence="10">
    <location>
        <begin position="363"/>
        <end position="410"/>
    </location>
</feature>
<dbReference type="GO" id="GO:0000160">
    <property type="term" value="P:phosphorelay signal transduction system"/>
    <property type="evidence" value="ECO:0007669"/>
    <property type="project" value="UniProtKB-KW"/>
</dbReference>
<keyword evidence="3" id="KW-0597">Phosphoprotein</keyword>
<comment type="cofactor">
    <cofactor evidence="1">
        <name>Mg(2+)</name>
        <dbReference type="ChEBI" id="CHEBI:18420"/>
    </cofactor>
</comment>
<keyword evidence="9" id="KW-0472">Membrane</keyword>
<evidence type="ECO:0000256" key="9">
    <source>
        <dbReference type="SAM" id="Phobius"/>
    </source>
</evidence>
<dbReference type="PROSITE" id="PS50883">
    <property type="entry name" value="EAL"/>
    <property type="match status" value="1"/>
</dbReference>
<evidence type="ECO:0000256" key="3">
    <source>
        <dbReference type="ARBA" id="ARBA00022553"/>
    </source>
</evidence>
<dbReference type="SMART" id="SM00091">
    <property type="entry name" value="PAS"/>
    <property type="match status" value="2"/>
</dbReference>
<dbReference type="PANTHER" id="PTHR44757">
    <property type="entry name" value="DIGUANYLATE CYCLASE DGCP"/>
    <property type="match status" value="1"/>
</dbReference>
<proteinExistence type="predicted"/>
<evidence type="ECO:0000256" key="4">
    <source>
        <dbReference type="ARBA" id="ARBA00022679"/>
    </source>
</evidence>
<evidence type="ECO:0000256" key="6">
    <source>
        <dbReference type="ARBA" id="ARBA00022777"/>
    </source>
</evidence>
<dbReference type="CDD" id="cd01949">
    <property type="entry name" value="GGDEF"/>
    <property type="match status" value="1"/>
</dbReference>
<dbReference type="RefSeq" id="WP_091813871.1">
    <property type="nucleotide sequence ID" value="NZ_FNNE01000006.1"/>
</dbReference>
<dbReference type="SMART" id="SM00086">
    <property type="entry name" value="PAC"/>
    <property type="match status" value="2"/>
</dbReference>
<feature type="transmembrane region" description="Helical" evidence="9">
    <location>
        <begin position="20"/>
        <end position="40"/>
    </location>
</feature>
<dbReference type="InterPro" id="IPR001633">
    <property type="entry name" value="EAL_dom"/>
</dbReference>
<dbReference type="InterPro" id="IPR000160">
    <property type="entry name" value="GGDEF_dom"/>
</dbReference>